<name>A0A0T5VJE2_9SPHI</name>
<dbReference type="AlphaFoldDB" id="A0A0T5VJE2"/>
<comment type="caution">
    <text evidence="1">The sequence shown here is derived from an EMBL/GenBank/DDBJ whole genome shotgun (WGS) entry which is preliminary data.</text>
</comment>
<dbReference type="RefSeq" id="WP_057935027.1">
    <property type="nucleotide sequence ID" value="NZ_LMZQ01000050.1"/>
</dbReference>
<protein>
    <submittedName>
        <fullName evidence="1">Uncharacterized protein</fullName>
    </submittedName>
</protein>
<dbReference type="OrthoDB" id="766726at2"/>
<accession>A0A0T5VJE2</accession>
<reference evidence="1 2" key="1">
    <citation type="submission" date="2015-11" db="EMBL/GenBank/DDBJ databases">
        <title>Sequence of Pedobacter ginsenosidimutans.</title>
        <authorList>
            <person name="Carson E."/>
            <person name="Keyser V."/>
            <person name="Newman J."/>
            <person name="Miller J."/>
        </authorList>
    </citation>
    <scope>NUCLEOTIDE SEQUENCE [LARGE SCALE GENOMIC DNA]</scope>
    <source>
        <strain evidence="1 2">KACC 14530</strain>
    </source>
</reference>
<sequence length="109" mass="12312">MTVTVLAILETDFKPEKALAKVMNDRLVRTAKELQEAHFKPLSGRGFSDDDLVVYISYNPKYKIRYRIVNDVPADIEYFVAECCGRLGFILWRANAIGVSSEAGHLGFQ</sequence>
<evidence type="ECO:0000313" key="1">
    <source>
        <dbReference type="EMBL" id="KRT13333.1"/>
    </source>
</evidence>
<dbReference type="Proteomes" id="UP000051950">
    <property type="component" value="Unassembled WGS sequence"/>
</dbReference>
<evidence type="ECO:0000313" key="2">
    <source>
        <dbReference type="Proteomes" id="UP000051950"/>
    </source>
</evidence>
<keyword evidence="2" id="KW-1185">Reference proteome</keyword>
<dbReference type="EMBL" id="LMZQ01000050">
    <property type="protein sequence ID" value="KRT13333.1"/>
    <property type="molecule type" value="Genomic_DNA"/>
</dbReference>
<proteinExistence type="predicted"/>
<organism evidence="1 2">
    <name type="scientific">Pedobacter ginsenosidimutans</name>
    <dbReference type="NCBI Taxonomy" id="687842"/>
    <lineage>
        <taxon>Bacteria</taxon>
        <taxon>Pseudomonadati</taxon>
        <taxon>Bacteroidota</taxon>
        <taxon>Sphingobacteriia</taxon>
        <taxon>Sphingobacteriales</taxon>
        <taxon>Sphingobacteriaceae</taxon>
        <taxon>Pedobacter</taxon>
    </lineage>
</organism>
<gene>
    <name evidence="1" type="ORF">ASU31_25310</name>
</gene>